<dbReference type="Pfam" id="PF00583">
    <property type="entry name" value="Acetyltransf_1"/>
    <property type="match status" value="1"/>
</dbReference>
<evidence type="ECO:0000256" key="9">
    <source>
        <dbReference type="ARBA" id="ARBA00023315"/>
    </source>
</evidence>
<dbReference type="EC" id="2.3.1.257" evidence="4"/>
<feature type="compositionally biased region" description="Basic and acidic residues" evidence="12">
    <location>
        <begin position="208"/>
        <end position="240"/>
    </location>
</feature>
<dbReference type="PANTHER" id="PTHR20531:SF1">
    <property type="entry name" value="N-ALPHA-ACETYLTRANSFERASE 40"/>
    <property type="match status" value="1"/>
</dbReference>
<feature type="domain" description="N-acetyltransferase" evidence="13">
    <location>
        <begin position="254"/>
        <end position="359"/>
    </location>
</feature>
<dbReference type="RefSeq" id="XP_014179810.1">
    <property type="nucleotide sequence ID" value="XM_014324335.1"/>
</dbReference>
<keyword evidence="8" id="KW-0539">Nucleus</keyword>
<evidence type="ECO:0000256" key="7">
    <source>
        <dbReference type="ARBA" id="ARBA00022679"/>
    </source>
</evidence>
<dbReference type="HOGENOM" id="CLU_759076_0_0_1"/>
<dbReference type="OrthoDB" id="424551at2759"/>
<dbReference type="InterPro" id="IPR000182">
    <property type="entry name" value="GNAT_dom"/>
</dbReference>
<name>J5QXL8_TRIAS</name>
<evidence type="ECO:0000256" key="10">
    <source>
        <dbReference type="ARBA" id="ARBA00047821"/>
    </source>
</evidence>
<dbReference type="InterPro" id="IPR016181">
    <property type="entry name" value="Acyl_CoA_acyltransferase"/>
</dbReference>
<feature type="region of interest" description="Disordered" evidence="12">
    <location>
        <begin position="35"/>
        <end position="125"/>
    </location>
</feature>
<feature type="compositionally biased region" description="Low complexity" evidence="12">
    <location>
        <begin position="44"/>
        <end position="68"/>
    </location>
</feature>
<organism evidence="14 15">
    <name type="scientific">Trichosporon asahii var. asahii (strain ATCC 90039 / CBS 2479 / JCM 2466 / KCTC 7840 / NBRC 103889/ NCYC 2677 / UAMH 7654)</name>
    <name type="common">Yeast</name>
    <dbReference type="NCBI Taxonomy" id="1186058"/>
    <lineage>
        <taxon>Eukaryota</taxon>
        <taxon>Fungi</taxon>
        <taxon>Dikarya</taxon>
        <taxon>Basidiomycota</taxon>
        <taxon>Agaricomycotina</taxon>
        <taxon>Tremellomycetes</taxon>
        <taxon>Trichosporonales</taxon>
        <taxon>Trichosporonaceae</taxon>
        <taxon>Trichosporon</taxon>
    </lineage>
</organism>
<comment type="catalytic activity">
    <reaction evidence="10">
        <text>N-terminal L-seryl-[histone H2A] + acetyl-CoA = N-terminal N(alpha)-acetyl-L-seryl-[histone H2A] + CoA + H(+)</text>
        <dbReference type="Rhea" id="RHEA:50600"/>
        <dbReference type="Rhea" id="RHEA-COMP:12742"/>
        <dbReference type="Rhea" id="RHEA-COMP:12744"/>
        <dbReference type="ChEBI" id="CHEBI:15378"/>
        <dbReference type="ChEBI" id="CHEBI:57287"/>
        <dbReference type="ChEBI" id="CHEBI:57288"/>
        <dbReference type="ChEBI" id="CHEBI:64738"/>
        <dbReference type="ChEBI" id="CHEBI:83690"/>
        <dbReference type="EC" id="2.3.1.257"/>
    </reaction>
</comment>
<dbReference type="SUPFAM" id="SSF55729">
    <property type="entry name" value="Acyl-CoA N-acyltransferases (Nat)"/>
    <property type="match status" value="1"/>
</dbReference>
<evidence type="ECO:0000256" key="11">
    <source>
        <dbReference type="ARBA" id="ARBA00049524"/>
    </source>
</evidence>
<evidence type="ECO:0000256" key="2">
    <source>
        <dbReference type="ARBA" id="ARBA00004496"/>
    </source>
</evidence>
<evidence type="ECO:0000256" key="4">
    <source>
        <dbReference type="ARBA" id="ARBA00012950"/>
    </source>
</evidence>
<keyword evidence="7" id="KW-0808">Transferase</keyword>
<comment type="catalytic activity">
    <reaction evidence="11">
        <text>N-terminal L-seryl-[histone H4] + acetyl-CoA = N-terminal N(alpha)-acetyl-L-seryl-[histone H4] + CoA + H(+)</text>
        <dbReference type="Rhea" id="RHEA:50596"/>
        <dbReference type="Rhea" id="RHEA-COMP:12740"/>
        <dbReference type="Rhea" id="RHEA-COMP:12743"/>
        <dbReference type="ChEBI" id="CHEBI:15378"/>
        <dbReference type="ChEBI" id="CHEBI:57287"/>
        <dbReference type="ChEBI" id="CHEBI:57288"/>
        <dbReference type="ChEBI" id="CHEBI:64738"/>
        <dbReference type="ChEBI" id="CHEBI:83690"/>
        <dbReference type="EC" id="2.3.1.257"/>
    </reaction>
</comment>
<dbReference type="InterPro" id="IPR039949">
    <property type="entry name" value="NAA40"/>
</dbReference>
<accession>J5QXL8</accession>
<evidence type="ECO:0000259" key="13">
    <source>
        <dbReference type="PROSITE" id="PS51186"/>
    </source>
</evidence>
<dbReference type="GO" id="GO:0005737">
    <property type="term" value="C:cytoplasm"/>
    <property type="evidence" value="ECO:0007669"/>
    <property type="project" value="UniProtKB-SubCell"/>
</dbReference>
<evidence type="ECO:0000256" key="3">
    <source>
        <dbReference type="ARBA" id="ARBA00008870"/>
    </source>
</evidence>
<dbReference type="GO" id="GO:0010485">
    <property type="term" value="F:histone H4 acetyltransferase activity"/>
    <property type="evidence" value="ECO:0007669"/>
    <property type="project" value="InterPro"/>
</dbReference>
<dbReference type="PROSITE" id="PS51186">
    <property type="entry name" value="GNAT"/>
    <property type="match status" value="1"/>
</dbReference>
<dbReference type="KEGG" id="tasa:A1Q1_01262"/>
<evidence type="ECO:0000313" key="15">
    <source>
        <dbReference type="Proteomes" id="UP000002748"/>
    </source>
</evidence>
<evidence type="ECO:0000256" key="1">
    <source>
        <dbReference type="ARBA" id="ARBA00004123"/>
    </source>
</evidence>
<dbReference type="EMBL" id="ALBS01000165">
    <property type="protein sequence ID" value="EJT49633.1"/>
    <property type="molecule type" value="Genomic_DNA"/>
</dbReference>
<keyword evidence="6" id="KW-0963">Cytoplasm</keyword>
<comment type="caution">
    <text evidence="14">The sequence shown here is derived from an EMBL/GenBank/DDBJ whole genome shotgun (WGS) entry which is preliminary data.</text>
</comment>
<sequence length="365" mass="38992">MEFDVAHSPQTQMATPKVRAACAASVGVLAPELPCTLDLGAGNPLPTASADSSPTSTATTAISPHITSRPLEDGKDARPSSAGSAGSTVSAVSAASAGSTAAGPGSSKAKANGGSPSGVGVTKGLKRARMTLKTATELSQSEKEDLFSLWKANMGHYAHLDYTDAGKWEEMYDADARYLVLRRSTSTSPSSSPLSRTLKLASVSSRSGGKEKDKEKDKDKENGGGDGKEKERRDEGAGEGRKRRRMRRRSKDQDHGELLGFASFRFDTEETMSPQDAEVVYCYELQLSPCARGLGLARRLMGALEGIGRRRGMAKSMLTCLVANTSALGFYERQGYTPDEIDPTRCAEKEGEEAEYTYRILSKEL</sequence>
<dbReference type="GO" id="GO:0043998">
    <property type="term" value="F:histone H2A acetyltransferase activity"/>
    <property type="evidence" value="ECO:0007669"/>
    <property type="project" value="InterPro"/>
</dbReference>
<dbReference type="GO" id="GO:1990189">
    <property type="term" value="F:protein N-terminal-serine acetyltransferase activity"/>
    <property type="evidence" value="ECO:0007669"/>
    <property type="project" value="UniProtKB-EC"/>
</dbReference>
<proteinExistence type="inferred from homology"/>
<comment type="subcellular location">
    <subcellularLocation>
        <location evidence="2">Cytoplasm</location>
    </subcellularLocation>
    <subcellularLocation>
        <location evidence="1">Nucleus</location>
    </subcellularLocation>
</comment>
<evidence type="ECO:0000256" key="5">
    <source>
        <dbReference type="ARBA" id="ARBA00015043"/>
    </source>
</evidence>
<feature type="region of interest" description="Disordered" evidence="12">
    <location>
        <begin position="184"/>
        <end position="254"/>
    </location>
</feature>
<dbReference type="GeneID" id="25984776"/>
<dbReference type="GO" id="GO:0005634">
    <property type="term" value="C:nucleus"/>
    <property type="evidence" value="ECO:0007669"/>
    <property type="project" value="UniProtKB-SubCell"/>
</dbReference>
<feature type="compositionally biased region" description="Basic residues" evidence="12">
    <location>
        <begin position="241"/>
        <end position="250"/>
    </location>
</feature>
<reference evidence="14 15" key="1">
    <citation type="journal article" date="2012" name="Eukaryot. Cell">
        <title>Draft genome sequence of CBS 2479, the standard type strain of Trichosporon asahii.</title>
        <authorList>
            <person name="Yang R.Y."/>
            <person name="Li H.T."/>
            <person name="Zhu H."/>
            <person name="Zhou G.P."/>
            <person name="Wang M."/>
            <person name="Wang L."/>
        </authorList>
    </citation>
    <scope>NUCLEOTIDE SEQUENCE [LARGE SCALE GENOMIC DNA]</scope>
    <source>
        <strain evidence="15">ATCC 90039 / CBS 2479 / JCM 2466 / KCTC 7840 / NCYC 2677 / UAMH 7654</strain>
    </source>
</reference>
<dbReference type="AlphaFoldDB" id="J5QXL8"/>
<feature type="compositionally biased region" description="Low complexity" evidence="12">
    <location>
        <begin position="80"/>
        <end position="114"/>
    </location>
</feature>
<dbReference type="Gene3D" id="3.40.630.30">
    <property type="match status" value="1"/>
</dbReference>
<evidence type="ECO:0000256" key="8">
    <source>
        <dbReference type="ARBA" id="ARBA00023242"/>
    </source>
</evidence>
<dbReference type="CDD" id="cd04301">
    <property type="entry name" value="NAT_SF"/>
    <property type="match status" value="1"/>
</dbReference>
<dbReference type="VEuPathDB" id="FungiDB:A1Q1_01262"/>
<evidence type="ECO:0000313" key="14">
    <source>
        <dbReference type="EMBL" id="EJT49633.1"/>
    </source>
</evidence>
<evidence type="ECO:0000256" key="6">
    <source>
        <dbReference type="ARBA" id="ARBA00022490"/>
    </source>
</evidence>
<feature type="compositionally biased region" description="Low complexity" evidence="12">
    <location>
        <begin position="184"/>
        <end position="198"/>
    </location>
</feature>
<dbReference type="PANTHER" id="PTHR20531">
    <property type="entry name" value="N-ALPHA-ACETYLTRANSFERASE 40"/>
    <property type="match status" value="1"/>
</dbReference>
<comment type="similarity">
    <text evidence="3">Belongs to the acetyltransferase family. NAA40 subfamily.</text>
</comment>
<protein>
    <recommendedName>
        <fullName evidence="5">N-alpha-acetyltransferase 40</fullName>
        <ecNumber evidence="4">2.3.1.257</ecNumber>
    </recommendedName>
</protein>
<dbReference type="Proteomes" id="UP000002748">
    <property type="component" value="Unassembled WGS sequence"/>
</dbReference>
<evidence type="ECO:0000256" key="12">
    <source>
        <dbReference type="SAM" id="MobiDB-lite"/>
    </source>
</evidence>
<gene>
    <name evidence="14" type="ORF">A1Q1_01262</name>
</gene>
<keyword evidence="9" id="KW-0012">Acyltransferase</keyword>